<keyword evidence="1" id="KW-0677">Repeat</keyword>
<dbReference type="Proteomes" id="UP000614601">
    <property type="component" value="Unassembled WGS sequence"/>
</dbReference>
<keyword evidence="2 5" id="KW-0802">TPR repeat</keyword>
<keyword evidence="8" id="KW-1185">Reference proteome</keyword>
<comment type="similarity">
    <text evidence="3">Belongs to the RPAP3 family.</text>
</comment>
<comment type="caution">
    <text evidence="7">The sequence shown here is derived from an EMBL/GenBank/DDBJ whole genome shotgun (WGS) entry which is preliminary data.</text>
</comment>
<dbReference type="SMART" id="SM00028">
    <property type="entry name" value="TPR"/>
    <property type="match status" value="3"/>
</dbReference>
<sequence length="310" mass="35433">MSKEAEALKLQGNEHFKQKKFNNALKSYSKAIEFEVTPVILANRSQAYLKMQSYEKALSDATEALNLDPKYGKALYRRAWAAEKLKLYGWAKEDVNRLLDIDPMNRDVVQMWERIGNQVNEPQLQIKTFTKSEAVQSKTTLKEVQIKLFNGKDVNLDKINLNMAAINVDENKETESVKIDADDHDKDCELLPEPPQTPSDFYSVFVDMKHDCKTFAKYFLTIDLFKYEAIFGGVLDFETLILLCRGLREAALVGDYVLERLMALTKVSRFDLCILMAADDIRTDLENHLSSYPASSADVVQQVKRAFLCC</sequence>
<dbReference type="OrthoDB" id="245563at2759"/>
<dbReference type="Gene3D" id="1.25.40.10">
    <property type="entry name" value="Tetratricopeptide repeat domain"/>
    <property type="match status" value="1"/>
</dbReference>
<dbReference type="InterPro" id="IPR051966">
    <property type="entry name" value="RPAP3"/>
</dbReference>
<dbReference type="SUPFAM" id="SSF48452">
    <property type="entry name" value="TPR-like"/>
    <property type="match status" value="1"/>
</dbReference>
<name>A0A811KB21_9BILA</name>
<organism evidence="7 8">
    <name type="scientific">Bursaphelenchus okinawaensis</name>
    <dbReference type="NCBI Taxonomy" id="465554"/>
    <lineage>
        <taxon>Eukaryota</taxon>
        <taxon>Metazoa</taxon>
        <taxon>Ecdysozoa</taxon>
        <taxon>Nematoda</taxon>
        <taxon>Chromadorea</taxon>
        <taxon>Rhabditida</taxon>
        <taxon>Tylenchina</taxon>
        <taxon>Tylenchomorpha</taxon>
        <taxon>Aphelenchoidea</taxon>
        <taxon>Aphelenchoididae</taxon>
        <taxon>Bursaphelenchus</taxon>
    </lineage>
</organism>
<evidence type="ECO:0000256" key="5">
    <source>
        <dbReference type="PROSITE-ProRule" id="PRU00339"/>
    </source>
</evidence>
<evidence type="ECO:0000259" key="6">
    <source>
        <dbReference type="Pfam" id="PF13877"/>
    </source>
</evidence>
<dbReference type="AlphaFoldDB" id="A0A811KB21"/>
<evidence type="ECO:0000313" key="8">
    <source>
        <dbReference type="Proteomes" id="UP000614601"/>
    </source>
</evidence>
<dbReference type="Pfam" id="PF13877">
    <property type="entry name" value="RPAP3_C"/>
    <property type="match status" value="1"/>
</dbReference>
<dbReference type="PANTHER" id="PTHR46423:SF1">
    <property type="entry name" value="RNA POLYMERASE II-ASSOCIATED PROTEIN 3"/>
    <property type="match status" value="1"/>
</dbReference>
<evidence type="ECO:0000313" key="7">
    <source>
        <dbReference type="EMBL" id="CAD5213321.1"/>
    </source>
</evidence>
<dbReference type="PANTHER" id="PTHR46423">
    <property type="entry name" value="RNA POLYMERASE II-ASSOCIATED PROTEIN 3"/>
    <property type="match status" value="1"/>
</dbReference>
<dbReference type="EMBL" id="CAJFCW020000003">
    <property type="protein sequence ID" value="CAG9100632.1"/>
    <property type="molecule type" value="Genomic_DNA"/>
</dbReference>
<dbReference type="InterPro" id="IPR025986">
    <property type="entry name" value="RPAP3-like_C"/>
</dbReference>
<evidence type="ECO:0000256" key="2">
    <source>
        <dbReference type="ARBA" id="ARBA00022803"/>
    </source>
</evidence>
<proteinExistence type="inferred from homology"/>
<dbReference type="InterPro" id="IPR011990">
    <property type="entry name" value="TPR-like_helical_dom_sf"/>
</dbReference>
<accession>A0A811KB21</accession>
<feature type="domain" description="RNA-polymerase II-associated protein 3-like C-terminal" evidence="6">
    <location>
        <begin position="194"/>
        <end position="278"/>
    </location>
</feature>
<reference evidence="7" key="1">
    <citation type="submission" date="2020-09" db="EMBL/GenBank/DDBJ databases">
        <authorList>
            <person name="Kikuchi T."/>
        </authorList>
    </citation>
    <scope>NUCLEOTIDE SEQUENCE</scope>
    <source>
        <strain evidence="7">SH1</strain>
    </source>
</reference>
<dbReference type="InterPro" id="IPR019734">
    <property type="entry name" value="TPR_rpt"/>
</dbReference>
<evidence type="ECO:0000256" key="1">
    <source>
        <dbReference type="ARBA" id="ARBA00022737"/>
    </source>
</evidence>
<dbReference type="EMBL" id="CAJFDH010000003">
    <property type="protein sequence ID" value="CAD5213321.1"/>
    <property type="molecule type" value="Genomic_DNA"/>
</dbReference>
<dbReference type="GO" id="GO:0101031">
    <property type="term" value="C:protein folding chaperone complex"/>
    <property type="evidence" value="ECO:0007669"/>
    <property type="project" value="TreeGrafter"/>
</dbReference>
<dbReference type="Pfam" id="PF13181">
    <property type="entry name" value="TPR_8"/>
    <property type="match status" value="1"/>
</dbReference>
<protein>
    <recommendedName>
        <fullName evidence="4">RNA polymerase II-associated protein 3</fullName>
    </recommendedName>
</protein>
<dbReference type="Proteomes" id="UP000783686">
    <property type="component" value="Unassembled WGS sequence"/>
</dbReference>
<dbReference type="PROSITE" id="PS50005">
    <property type="entry name" value="TPR"/>
    <property type="match status" value="1"/>
</dbReference>
<feature type="repeat" description="TPR" evidence="5">
    <location>
        <begin position="38"/>
        <end position="71"/>
    </location>
</feature>
<evidence type="ECO:0000256" key="3">
    <source>
        <dbReference type="ARBA" id="ARBA00038275"/>
    </source>
</evidence>
<gene>
    <name evidence="7" type="ORF">BOKJ2_LOCUS5034</name>
</gene>
<evidence type="ECO:0000256" key="4">
    <source>
        <dbReference type="ARBA" id="ARBA00040133"/>
    </source>
</evidence>